<evidence type="ECO:0000256" key="8">
    <source>
        <dbReference type="ARBA" id="ARBA00041343"/>
    </source>
</evidence>
<evidence type="ECO:0000256" key="6">
    <source>
        <dbReference type="ARBA" id="ARBA00023180"/>
    </source>
</evidence>
<dbReference type="GO" id="GO:0030246">
    <property type="term" value="F:carbohydrate binding"/>
    <property type="evidence" value="ECO:0007669"/>
    <property type="project" value="InterPro"/>
</dbReference>
<evidence type="ECO:0000256" key="9">
    <source>
        <dbReference type="RuleBase" id="RU361185"/>
    </source>
</evidence>
<dbReference type="Pfam" id="PF01055">
    <property type="entry name" value="Glyco_hydro_31_2nd"/>
    <property type="match status" value="1"/>
</dbReference>
<feature type="domain" description="Glycoside hydrolase family 31 N-terminal" evidence="12">
    <location>
        <begin position="77"/>
        <end position="244"/>
    </location>
</feature>
<sequence>MKPYRRLLFFISLCFSCSLSLSQDEPTGNGYKVNSVHIDPSGKSLAAKLQLINSTSVYGPDIRNLNLFAIFETSNRLRVKITDTDQPRWEIPAQIIPRESENFHRSLSERSQVILQESPHVLSISDSDLIFTLNNSTPFTFTVTRRSAKDSDPLFNTTAPGIVFKDQYLEISSSLPGNNRSWLYGLGEHTKKQFKLNAGDTYTLWNSDIAASNLDLPLYGSHPFYLDVRPGGISHGVLLLNSNGMDITYTGTSISYKVIGGIFDLYFFSGPSPVAVMDQYTELIGRPAPMPYWAFGFHQCRYGYKNVSDLESVVDGYAKAGIPLEVMWTDIDYMDAYKDFTLDPINFPVDKMLAFVNRLHNNSQNINNSYGTYLRGIGDGIFLRRNGSNYLGKVWPGDVYFPDFFHPNASDYWKEEINIFQKILPVDGLWIDMNEISNFITSQPLNQLDDPPYKIKRAVLEKTVPPSAVHYGNITEYDAHNLFGLLESKAAHDALTNITGKRPFVLSRSTFVGSGKYAAHWTGDNAANWENLGYSIPSILNSGLFGIPMVGADICGFSGDTNEELCRRWIQLGAFYPFSRDHSEINSIRQELYIWESVARSARKALGLRYRLLPYYYTLMYEARVKGTPIARPLFFSFPDDSEALEISTQFLIGNGVMISPVLQQGAVSVSAYFPVGKWFNLFNYSDLVIANTGEYVRLDAGSESINVHVRGGNILAMQQEAMTTKASRLTGFELLVAFDEDGRADGEVFLDDGEVVEMGGEEDLSQWSLVRFTGSVEAGKGVVKAQVVNGTYAADHKFEVDKLTFLGLETTKPATLKANALYVNGFEVSKSKGVSVKSEGAGRFGVKGLSQPIGESFELEFEFTS</sequence>
<dbReference type="CDD" id="cd14752">
    <property type="entry name" value="GH31_N"/>
    <property type="match status" value="1"/>
</dbReference>
<evidence type="ECO:0000259" key="13">
    <source>
        <dbReference type="Pfam" id="PF21365"/>
    </source>
</evidence>
<dbReference type="InterPro" id="IPR011013">
    <property type="entry name" value="Gal_mutarotase_sf_dom"/>
</dbReference>
<evidence type="ECO:0000259" key="12">
    <source>
        <dbReference type="Pfam" id="PF13802"/>
    </source>
</evidence>
<protein>
    <recommendedName>
        <fullName evidence="3">alpha-glucosidase</fullName>
        <ecNumber evidence="3">3.2.1.20</ecNumber>
    </recommendedName>
    <alternativeName>
        <fullName evidence="8">Maltase</fullName>
    </alternativeName>
</protein>
<evidence type="ECO:0000313" key="15">
    <source>
        <dbReference type="Proteomes" id="UP000243459"/>
    </source>
</evidence>
<dbReference type="EC" id="3.2.1.20" evidence="3"/>
<dbReference type="Pfam" id="PF21365">
    <property type="entry name" value="Glyco_hydro_31_3rd"/>
    <property type="match status" value="1"/>
</dbReference>
<feature type="domain" description="Glycoside hydrolase family 31 TIM barrel" evidence="11">
    <location>
        <begin position="287"/>
        <end position="619"/>
    </location>
</feature>
<dbReference type="Pfam" id="PF13802">
    <property type="entry name" value="Gal_mutarotas_2"/>
    <property type="match status" value="1"/>
</dbReference>
<keyword evidence="7 9" id="KW-0326">Glycosidase</keyword>
<evidence type="ECO:0000256" key="10">
    <source>
        <dbReference type="SAM" id="SignalP"/>
    </source>
</evidence>
<proteinExistence type="inferred from homology"/>
<dbReference type="Gene3D" id="3.20.20.80">
    <property type="entry name" value="Glycosidases"/>
    <property type="match status" value="1"/>
</dbReference>
<evidence type="ECO:0000256" key="2">
    <source>
        <dbReference type="ARBA" id="ARBA00007806"/>
    </source>
</evidence>
<dbReference type="Gramene" id="ONK65726">
    <property type="protein sequence ID" value="ONK65726"/>
    <property type="gene ID" value="A4U43_C06F300"/>
</dbReference>
<dbReference type="EMBL" id="CM007386">
    <property type="protein sequence ID" value="ONK65726.1"/>
    <property type="molecule type" value="Genomic_DNA"/>
</dbReference>
<dbReference type="FunFam" id="2.60.40.1180:FF:000044">
    <property type="entry name" value="Alpha-glucosidase 1"/>
    <property type="match status" value="1"/>
</dbReference>
<dbReference type="InterPro" id="IPR030458">
    <property type="entry name" value="Glyco_hydro_31_AS"/>
</dbReference>
<dbReference type="SUPFAM" id="SSF51445">
    <property type="entry name" value="(Trans)glycosidases"/>
    <property type="match status" value="1"/>
</dbReference>
<name>A0A5P1EIK7_ASPOF</name>
<dbReference type="OMA" id="YKGAVWP"/>
<gene>
    <name evidence="14" type="ORF">A4U43_C06F300</name>
</gene>
<dbReference type="GO" id="GO:0005975">
    <property type="term" value="P:carbohydrate metabolic process"/>
    <property type="evidence" value="ECO:0007669"/>
    <property type="project" value="InterPro"/>
</dbReference>
<evidence type="ECO:0000256" key="3">
    <source>
        <dbReference type="ARBA" id="ARBA00012741"/>
    </source>
</evidence>
<dbReference type="AlphaFoldDB" id="A0A5P1EIK7"/>
<reference evidence="15" key="1">
    <citation type="journal article" date="2017" name="Nat. Commun.">
        <title>The asparagus genome sheds light on the origin and evolution of a young Y chromosome.</title>
        <authorList>
            <person name="Harkess A."/>
            <person name="Zhou J."/>
            <person name="Xu C."/>
            <person name="Bowers J.E."/>
            <person name="Van der Hulst R."/>
            <person name="Ayyampalayam S."/>
            <person name="Mercati F."/>
            <person name="Riccardi P."/>
            <person name="McKain M.R."/>
            <person name="Kakrana A."/>
            <person name="Tang H."/>
            <person name="Ray J."/>
            <person name="Groenendijk J."/>
            <person name="Arikit S."/>
            <person name="Mathioni S.M."/>
            <person name="Nakano M."/>
            <person name="Shan H."/>
            <person name="Telgmann-Rauber A."/>
            <person name="Kanno A."/>
            <person name="Yue Z."/>
            <person name="Chen H."/>
            <person name="Li W."/>
            <person name="Chen Y."/>
            <person name="Xu X."/>
            <person name="Zhang Y."/>
            <person name="Luo S."/>
            <person name="Chen H."/>
            <person name="Gao J."/>
            <person name="Mao Z."/>
            <person name="Pires J.C."/>
            <person name="Luo M."/>
            <person name="Kudrna D."/>
            <person name="Wing R.A."/>
            <person name="Meyers B.C."/>
            <person name="Yi K."/>
            <person name="Kong H."/>
            <person name="Lavrijsen P."/>
            <person name="Sunseri F."/>
            <person name="Falavigna A."/>
            <person name="Ye Y."/>
            <person name="Leebens-Mack J.H."/>
            <person name="Chen G."/>
        </authorList>
    </citation>
    <scope>NUCLEOTIDE SEQUENCE [LARGE SCALE GENOMIC DNA]</scope>
    <source>
        <strain evidence="15">cv. DH0086</strain>
    </source>
</reference>
<dbReference type="PANTHER" id="PTHR22762:SF133">
    <property type="entry name" value="P-TYPE DOMAIN-CONTAINING PROTEIN"/>
    <property type="match status" value="1"/>
</dbReference>
<dbReference type="CDD" id="cd06602">
    <property type="entry name" value="GH31_MGAM_SI_GAA"/>
    <property type="match status" value="1"/>
</dbReference>
<dbReference type="Proteomes" id="UP000243459">
    <property type="component" value="Chromosome 6"/>
</dbReference>
<evidence type="ECO:0000313" key="14">
    <source>
        <dbReference type="EMBL" id="ONK65726.1"/>
    </source>
</evidence>
<organism evidence="14 15">
    <name type="scientific">Asparagus officinalis</name>
    <name type="common">Garden asparagus</name>
    <dbReference type="NCBI Taxonomy" id="4686"/>
    <lineage>
        <taxon>Eukaryota</taxon>
        <taxon>Viridiplantae</taxon>
        <taxon>Streptophyta</taxon>
        <taxon>Embryophyta</taxon>
        <taxon>Tracheophyta</taxon>
        <taxon>Spermatophyta</taxon>
        <taxon>Magnoliopsida</taxon>
        <taxon>Liliopsida</taxon>
        <taxon>Asparagales</taxon>
        <taxon>Asparagaceae</taxon>
        <taxon>Asparagoideae</taxon>
        <taxon>Asparagus</taxon>
    </lineage>
</organism>
<feature type="signal peptide" evidence="10">
    <location>
        <begin position="1"/>
        <end position="22"/>
    </location>
</feature>
<evidence type="ECO:0000256" key="5">
    <source>
        <dbReference type="ARBA" id="ARBA00022801"/>
    </source>
</evidence>
<keyword evidence="6" id="KW-0325">Glycoprotein</keyword>
<accession>A0A5P1EIK7</accession>
<keyword evidence="5 9" id="KW-0378">Hydrolase</keyword>
<dbReference type="GO" id="GO:0090599">
    <property type="term" value="F:alpha-glucosidase activity"/>
    <property type="evidence" value="ECO:0007669"/>
    <property type="project" value="UniProtKB-ARBA"/>
</dbReference>
<dbReference type="PROSITE" id="PS00129">
    <property type="entry name" value="GLYCOSYL_HYDROL_F31_1"/>
    <property type="match status" value="1"/>
</dbReference>
<dbReference type="SUPFAM" id="SSF51011">
    <property type="entry name" value="Glycosyl hydrolase domain"/>
    <property type="match status" value="1"/>
</dbReference>
<dbReference type="SUPFAM" id="SSF74650">
    <property type="entry name" value="Galactose mutarotase-like"/>
    <property type="match status" value="1"/>
</dbReference>
<dbReference type="InterPro" id="IPR013780">
    <property type="entry name" value="Glyco_hydro_b"/>
</dbReference>
<feature type="domain" description="Glycosyl hydrolase family 31 C-terminal" evidence="13">
    <location>
        <begin position="627"/>
        <end position="716"/>
    </location>
</feature>
<dbReference type="PANTHER" id="PTHR22762">
    <property type="entry name" value="ALPHA-GLUCOSIDASE"/>
    <property type="match status" value="1"/>
</dbReference>
<dbReference type="InterPro" id="IPR025887">
    <property type="entry name" value="Glyco_hydro_31_N_dom"/>
</dbReference>
<comment type="catalytic activity">
    <reaction evidence="1">
        <text>Hydrolysis of terminal, non-reducing (1-&gt;4)-linked alpha-D-glucose residues with release of alpha-D-glucose.</text>
        <dbReference type="EC" id="3.2.1.20"/>
    </reaction>
</comment>
<evidence type="ECO:0000259" key="11">
    <source>
        <dbReference type="Pfam" id="PF01055"/>
    </source>
</evidence>
<keyword evidence="15" id="KW-1185">Reference proteome</keyword>
<dbReference type="InterPro" id="IPR000322">
    <property type="entry name" value="Glyco_hydro_31_TIM"/>
</dbReference>
<dbReference type="InterPro" id="IPR030459">
    <property type="entry name" value="Glyco_hydro_31_CS"/>
</dbReference>
<evidence type="ECO:0000256" key="1">
    <source>
        <dbReference type="ARBA" id="ARBA00001657"/>
    </source>
</evidence>
<dbReference type="InterPro" id="IPR017853">
    <property type="entry name" value="GH"/>
</dbReference>
<evidence type="ECO:0000256" key="4">
    <source>
        <dbReference type="ARBA" id="ARBA00022729"/>
    </source>
</evidence>
<dbReference type="Gene3D" id="2.60.40.1180">
    <property type="entry name" value="Golgi alpha-mannosidase II"/>
    <property type="match status" value="2"/>
</dbReference>
<dbReference type="InterPro" id="IPR048395">
    <property type="entry name" value="Glyco_hydro_31_C"/>
</dbReference>
<evidence type="ECO:0000256" key="7">
    <source>
        <dbReference type="ARBA" id="ARBA00023295"/>
    </source>
</evidence>
<dbReference type="Gene3D" id="2.60.40.1760">
    <property type="entry name" value="glycosyl hydrolase (family 31)"/>
    <property type="match status" value="1"/>
</dbReference>
<comment type="similarity">
    <text evidence="2 9">Belongs to the glycosyl hydrolase 31 family.</text>
</comment>
<dbReference type="PROSITE" id="PS00707">
    <property type="entry name" value="GLYCOSYL_HYDROL_F31_2"/>
    <property type="match status" value="1"/>
</dbReference>
<keyword evidence="4 10" id="KW-0732">Signal</keyword>
<feature type="chain" id="PRO_5024286209" description="alpha-glucosidase" evidence="10">
    <location>
        <begin position="23"/>
        <end position="866"/>
    </location>
</feature>